<name>A0A0M9DIW0_9BACI</name>
<protein>
    <submittedName>
        <fullName evidence="2">Uncharacterized protein</fullName>
    </submittedName>
</protein>
<evidence type="ECO:0000313" key="2">
    <source>
        <dbReference type="EMBL" id="KOY81280.1"/>
    </source>
</evidence>
<gene>
    <name evidence="2" type="ORF">ADM90_19285</name>
</gene>
<sequence>MNMPKVEDVMGTIPSNGESIQRHFAEIYRQIGIHFINNAERLGNSVFEGTSGVDIFISMDPNNVITIDISQKEILKKQGLTANATLGKLQVTPELKNLTLNRFNAEQTIEKIAEKLTEITEEITHE</sequence>
<evidence type="ECO:0000313" key="3">
    <source>
        <dbReference type="Proteomes" id="UP000037977"/>
    </source>
</evidence>
<dbReference type="EMBL" id="LGCI01000010">
    <property type="protein sequence ID" value="KOY81280.1"/>
    <property type="molecule type" value="Genomic_DNA"/>
</dbReference>
<dbReference type="Proteomes" id="UP000037977">
    <property type="component" value="Unassembled WGS sequence"/>
</dbReference>
<accession>A0A0M9DIW0</accession>
<proteinExistence type="predicted"/>
<evidence type="ECO:0000256" key="1">
    <source>
        <dbReference type="SAM" id="Coils"/>
    </source>
</evidence>
<dbReference type="STRING" id="33935.ADM90_19285"/>
<dbReference type="PATRIC" id="fig|33935.3.peg.2680"/>
<dbReference type="AlphaFoldDB" id="A0A0M9DIW0"/>
<organism evidence="2 3">
    <name type="scientific">Lysinibacillus macroides</name>
    <dbReference type="NCBI Taxonomy" id="33935"/>
    <lineage>
        <taxon>Bacteria</taxon>
        <taxon>Bacillati</taxon>
        <taxon>Bacillota</taxon>
        <taxon>Bacilli</taxon>
        <taxon>Bacillales</taxon>
        <taxon>Bacillaceae</taxon>
        <taxon>Lysinibacillus</taxon>
    </lineage>
</organism>
<keyword evidence="3" id="KW-1185">Reference proteome</keyword>
<reference evidence="2 3" key="1">
    <citation type="submission" date="2015-07" db="EMBL/GenBank/DDBJ databases">
        <title>Genome sequencing project for genomic taxonomy and phylogenomics of Bacillus-like bacteria.</title>
        <authorList>
            <person name="Liu B."/>
            <person name="Wang J."/>
            <person name="Zhu Y."/>
            <person name="Liu G."/>
            <person name="Chen Q."/>
            <person name="Chen Z."/>
            <person name="Che J."/>
            <person name="Ge C."/>
            <person name="Shi H."/>
            <person name="Pan Z."/>
            <person name="Liu X."/>
        </authorList>
    </citation>
    <scope>NUCLEOTIDE SEQUENCE [LARGE SCALE GENOMIC DNA]</scope>
    <source>
        <strain evidence="2 3">DSM 54</strain>
    </source>
</reference>
<comment type="caution">
    <text evidence="2">The sequence shown here is derived from an EMBL/GenBank/DDBJ whole genome shotgun (WGS) entry which is preliminary data.</text>
</comment>
<keyword evidence="1" id="KW-0175">Coiled coil</keyword>
<feature type="coiled-coil region" evidence="1">
    <location>
        <begin position="95"/>
        <end position="122"/>
    </location>
</feature>